<proteinExistence type="predicted"/>
<dbReference type="KEGG" id="amon:H9L24_18325"/>
<feature type="region of interest" description="Disordered" evidence="1">
    <location>
        <begin position="28"/>
        <end position="51"/>
    </location>
</feature>
<organism evidence="2 3">
    <name type="scientific">Paenacidovorax monticola</name>
    <dbReference type="NCBI Taxonomy" id="1926868"/>
    <lineage>
        <taxon>Bacteria</taxon>
        <taxon>Pseudomonadati</taxon>
        <taxon>Pseudomonadota</taxon>
        <taxon>Betaproteobacteria</taxon>
        <taxon>Burkholderiales</taxon>
        <taxon>Comamonadaceae</taxon>
        <taxon>Paenacidovorax</taxon>
    </lineage>
</organism>
<feature type="compositionally biased region" description="Low complexity" evidence="1">
    <location>
        <begin position="33"/>
        <end position="51"/>
    </location>
</feature>
<dbReference type="EMBL" id="CP060790">
    <property type="protein sequence ID" value="QNP58860.1"/>
    <property type="molecule type" value="Genomic_DNA"/>
</dbReference>
<protein>
    <submittedName>
        <fullName evidence="2">Uncharacterized protein</fullName>
    </submittedName>
</protein>
<gene>
    <name evidence="2" type="ORF">H9L24_18325</name>
</gene>
<sequence>MLEDDDALRSASVEFRQRMKTMSLQSIADDFRPSAAPAPAGAKAVTPAAQP</sequence>
<dbReference type="AlphaFoldDB" id="A0A7H0HE94"/>
<evidence type="ECO:0000313" key="2">
    <source>
        <dbReference type="EMBL" id="QNP58860.1"/>
    </source>
</evidence>
<dbReference type="RefSeq" id="WP_187735845.1">
    <property type="nucleotide sequence ID" value="NZ_CP060790.1"/>
</dbReference>
<keyword evidence="3" id="KW-1185">Reference proteome</keyword>
<evidence type="ECO:0000256" key="1">
    <source>
        <dbReference type="SAM" id="MobiDB-lite"/>
    </source>
</evidence>
<evidence type="ECO:0000313" key="3">
    <source>
        <dbReference type="Proteomes" id="UP000516057"/>
    </source>
</evidence>
<name>A0A7H0HE94_9BURK</name>
<reference evidence="2 3" key="1">
    <citation type="submission" date="2020-08" db="EMBL/GenBank/DDBJ databases">
        <title>Genome sequence of Acidovorax monticola KACC 19171T.</title>
        <authorList>
            <person name="Hyun D.-W."/>
            <person name="Bae J.-W."/>
        </authorList>
    </citation>
    <scope>NUCLEOTIDE SEQUENCE [LARGE SCALE GENOMIC DNA]</scope>
    <source>
        <strain evidence="2 3">KACC 19171</strain>
    </source>
</reference>
<accession>A0A7H0HE94</accession>
<dbReference type="Proteomes" id="UP000516057">
    <property type="component" value="Chromosome"/>
</dbReference>